<evidence type="ECO:0000313" key="1">
    <source>
        <dbReference type="EMBL" id="ACA71997.1"/>
    </source>
</evidence>
<dbReference type="HOGENOM" id="CLU_031787_0_0_6"/>
<proteinExistence type="predicted"/>
<protein>
    <submittedName>
        <fullName evidence="1">Uncharacterized protein</fullName>
    </submittedName>
</protein>
<gene>
    <name evidence="1" type="ordered locus">PputW619_1492</name>
</gene>
<dbReference type="AlphaFoldDB" id="B1J4X5"/>
<dbReference type="KEGG" id="ppw:PputW619_1492"/>
<sequence length="617" mass="67803">MDDVCKRQDFQKGAYESVTATLPPPTIPLLDGDSLDLDKLGAEGLKTYINYPGLQLGDEVWPRFFGRGAAGEICDRPPQSQIVGKLEPDGSFLVELENPLITGLDKGVAFYSYAKTVKPDGVSTSRYVEETSTRVLFYVNKQVEPALSLPLPHVMESDGLEIDLSRVTESGQVITTNYPFMSLNDKVVLSWNDAEGFSETFTKTLKEEDLGSPLVWLIEQHFFVLAGAWCELAYSIQYDGGGESRSPVQRFAIVNSGSGQLPSLPAPEVPGHSGGMLDPSQYRQGLPVEVQDYGAQLGDELLLTAAGKHASRTTFRIDSSILDSGRMHFMVPGEWLQAHVGEAVKLTWQWARLGAAGDSLPLDLVLRKPLDLKVPFVEQATAKDPGEDEEVDPDMEQFGFIFPDRLRRGAYARIPVESDTGNGKITMHWEGFGTTGKYSTDQPTDGNNLRFQIPSTAVPANFGRRVKVFYTVEDANGATQSSPAYGLKVEKMTDTDFEAVQCPAYPQGSISLSEVGASVEFYLSSNSWHFFATGQRVRVFVRGKAKSGEPALPDEVIRDDVPVSDEEFYSGELKMDLAKGYLERLELNAAFNVYVEVSFDEGVTFVPGKSAEFKLVP</sequence>
<reference evidence="1" key="1">
    <citation type="submission" date="2008-02" db="EMBL/GenBank/DDBJ databases">
        <title>Complete sequence of Psuedomonas putida W619.</title>
        <authorList>
            <consortium name="US DOE Joint Genome Institute"/>
            <person name="Copeland A."/>
            <person name="Lucas S."/>
            <person name="Lapidus A."/>
            <person name="Barry K."/>
            <person name="Detter J.C."/>
            <person name="Glavina del Rio T."/>
            <person name="Dalin E."/>
            <person name="Tice H."/>
            <person name="Pitluck S."/>
            <person name="Chain P."/>
            <person name="Malfatti S."/>
            <person name="Shin M."/>
            <person name="Vergez L."/>
            <person name="Schmutz J."/>
            <person name="Larimer F."/>
            <person name="Land M."/>
            <person name="Hauser L."/>
            <person name="Kyrpides N."/>
            <person name="Kim E."/>
            <person name="Taghavi S."/>
            <person name="Vangronsveld D."/>
            <person name="van der Lelie D."/>
            <person name="Richardson P."/>
        </authorList>
    </citation>
    <scope>NUCLEOTIDE SEQUENCE</scope>
    <source>
        <strain evidence="1">W619</strain>
    </source>
</reference>
<name>B1J4X5_PSEPW</name>
<dbReference type="EMBL" id="CP000949">
    <property type="protein sequence ID" value="ACA71997.1"/>
    <property type="molecule type" value="Genomic_DNA"/>
</dbReference>
<dbReference type="OrthoDB" id="7015712at2"/>
<accession>B1J4X5</accession>
<dbReference type="STRING" id="390235.PputW619_1492"/>
<organism evidence="1">
    <name type="scientific">Pseudomonas putida (strain W619)</name>
    <dbReference type="NCBI Taxonomy" id="390235"/>
    <lineage>
        <taxon>Bacteria</taxon>
        <taxon>Pseudomonadati</taxon>
        <taxon>Pseudomonadota</taxon>
        <taxon>Gammaproteobacteria</taxon>
        <taxon>Pseudomonadales</taxon>
        <taxon>Pseudomonadaceae</taxon>
        <taxon>Pseudomonas</taxon>
    </lineage>
</organism>